<dbReference type="Pfam" id="PF03629">
    <property type="entry name" value="SASA"/>
    <property type="match status" value="1"/>
</dbReference>
<dbReference type="PANTHER" id="PTHR22901:SF0">
    <property type="entry name" value="SIALATE O-ACETYLESTERASE"/>
    <property type="match status" value="1"/>
</dbReference>
<dbReference type="GO" id="GO:0005975">
    <property type="term" value="P:carbohydrate metabolic process"/>
    <property type="evidence" value="ECO:0007669"/>
    <property type="project" value="TreeGrafter"/>
</dbReference>
<dbReference type="InterPro" id="IPR036514">
    <property type="entry name" value="SGNH_hydro_sf"/>
</dbReference>
<dbReference type="Gene3D" id="3.40.50.1110">
    <property type="entry name" value="SGNH hydrolase"/>
    <property type="match status" value="1"/>
</dbReference>
<dbReference type="STRING" id="883158.HMPREF9140_01952"/>
<dbReference type="InterPro" id="IPR039329">
    <property type="entry name" value="SIAE"/>
</dbReference>
<keyword evidence="4" id="KW-1185">Reference proteome</keyword>
<keyword evidence="1" id="KW-0378">Hydrolase</keyword>
<dbReference type="RefSeq" id="WP_006953592.1">
    <property type="nucleotide sequence ID" value="NZ_JH594523.1"/>
</dbReference>
<accession>H1Q4W4</accession>
<dbReference type="GO" id="GO:0001681">
    <property type="term" value="F:sialate O-acetylesterase activity"/>
    <property type="evidence" value="ECO:0007669"/>
    <property type="project" value="InterPro"/>
</dbReference>
<evidence type="ECO:0000259" key="2">
    <source>
        <dbReference type="Pfam" id="PF03629"/>
    </source>
</evidence>
<protein>
    <recommendedName>
        <fullName evidence="2">Sialate O-acetylesterase domain-containing protein</fullName>
    </recommendedName>
</protein>
<comment type="caution">
    <text evidence="3">The sequence shown here is derived from an EMBL/GenBank/DDBJ whole genome shotgun (WGS) entry which is preliminary data.</text>
</comment>
<evidence type="ECO:0000313" key="3">
    <source>
        <dbReference type="EMBL" id="EHO66125.1"/>
    </source>
</evidence>
<dbReference type="PATRIC" id="fig|883158.3.peg.1953"/>
<dbReference type="InterPro" id="IPR005181">
    <property type="entry name" value="SASA"/>
</dbReference>
<sequence length="478" mass="54411">MSKRILIVSVLLLTAVLFLQAKVRLPHIISDNMIVQQTSKVHLWGWGTHGKIVKVSVSWSVQIYSTTVGKDGQWNVDVTTPRASYQPLNIVFDDGERTVINNVLAGEVWVCAGQSNMEMPLKGFPNCPVEGCNEAIIEAGGLTDKIRFCKIPSRMAMNPLDDASCSWRCVDQRNVPDQSAVGYFFARMMNRALDIPIGLIEANKGGTRVESWLNRENLQALTSEPLDSAQIVRQYSWDYHRPLLWGNGTFSPILGYTVKGILFYQGCSNVEFPSPNYANLLACLVEQWRNGFGQGQLPFYFVQIAPCWYNNDANGTEAAYLREQQLKAQTIIPNSAIVCTNDCVYPWETQQIHPRMKKPVGERLAQIALNRNYGFENIRCESARFEKMRIKGDTCIIFLKNDYQGISRYEDFQGFEIAGDDRVFHKAEVAYDWRIGLMVRSEKVPHPVAVRYCFRNFQLGNVYNQALLPLFPFRTDNW</sequence>
<dbReference type="HOGENOM" id="CLU_015150_0_0_10"/>
<dbReference type="Proteomes" id="UP000016023">
    <property type="component" value="Unassembled WGS sequence"/>
</dbReference>
<organism evidence="3 4">
    <name type="scientific">Prevotella micans F0438</name>
    <dbReference type="NCBI Taxonomy" id="883158"/>
    <lineage>
        <taxon>Bacteria</taxon>
        <taxon>Pseudomonadati</taxon>
        <taxon>Bacteroidota</taxon>
        <taxon>Bacteroidia</taxon>
        <taxon>Bacteroidales</taxon>
        <taxon>Prevotellaceae</taxon>
        <taxon>Prevotella</taxon>
    </lineage>
</organism>
<dbReference type="AlphaFoldDB" id="H1Q4W4"/>
<reference evidence="3 4" key="1">
    <citation type="submission" date="2011-12" db="EMBL/GenBank/DDBJ databases">
        <title>The Genome Sequence of Prevotella micans F0438.</title>
        <authorList>
            <consortium name="The Broad Institute Genome Sequencing Platform"/>
            <person name="Earl A."/>
            <person name="Ward D."/>
            <person name="Feldgarden M."/>
            <person name="Gevers D."/>
            <person name="Izard J."/>
            <person name="Baranova O.V."/>
            <person name="Blanton J.M."/>
            <person name="Wade W.G."/>
            <person name="Dewhirst F.E."/>
            <person name="Young S.K."/>
            <person name="Zeng Q."/>
            <person name="Gargeya S."/>
            <person name="Fitzgerald M."/>
            <person name="Haas B."/>
            <person name="Abouelleil A."/>
            <person name="Alvarado L."/>
            <person name="Arachchi H.M."/>
            <person name="Berlin A."/>
            <person name="Chapman S.B."/>
            <person name="Gearin G."/>
            <person name="Goldberg J."/>
            <person name="Griggs A."/>
            <person name="Gujja S."/>
            <person name="Hansen M."/>
            <person name="Heiman D."/>
            <person name="Howarth C."/>
            <person name="Larimer J."/>
            <person name="Lui A."/>
            <person name="MacDonald P.J.P."/>
            <person name="McCowen C."/>
            <person name="Montmayeur A."/>
            <person name="Murphy C."/>
            <person name="Neiman D."/>
            <person name="Pearson M."/>
            <person name="Priest M."/>
            <person name="Roberts A."/>
            <person name="Saif S."/>
            <person name="Shea T."/>
            <person name="Sisk P."/>
            <person name="Stolte C."/>
            <person name="Sykes S."/>
            <person name="Wortman J."/>
            <person name="Nusbaum C."/>
            <person name="Birren B."/>
        </authorList>
    </citation>
    <scope>NUCLEOTIDE SEQUENCE [LARGE SCALE GENOMIC DNA]</scope>
    <source>
        <strain evidence="3 4">F0438</strain>
    </source>
</reference>
<dbReference type="SUPFAM" id="SSF52266">
    <property type="entry name" value="SGNH hydrolase"/>
    <property type="match status" value="1"/>
</dbReference>
<feature type="domain" description="Sialate O-acetylesterase" evidence="2">
    <location>
        <begin position="107"/>
        <end position="368"/>
    </location>
</feature>
<name>H1Q4W4_9BACT</name>
<dbReference type="PANTHER" id="PTHR22901">
    <property type="entry name" value="SIALATE O-ACETYLESTERASE"/>
    <property type="match status" value="1"/>
</dbReference>
<dbReference type="eggNOG" id="COG1649">
    <property type="taxonomic scope" value="Bacteria"/>
</dbReference>
<evidence type="ECO:0000256" key="1">
    <source>
        <dbReference type="ARBA" id="ARBA00022801"/>
    </source>
</evidence>
<dbReference type="EMBL" id="AGWK01000056">
    <property type="protein sequence ID" value="EHO66125.1"/>
    <property type="molecule type" value="Genomic_DNA"/>
</dbReference>
<gene>
    <name evidence="3" type="ORF">HMPREF9140_01952</name>
</gene>
<evidence type="ECO:0000313" key="4">
    <source>
        <dbReference type="Proteomes" id="UP000016023"/>
    </source>
</evidence>
<proteinExistence type="predicted"/>